<sequence>MNRQKKYSFMLVLICVILVAGVATVVVSAQQEKVVSSYGPTNQDVTFDQIKASRMAVKAERAKQHMEMLNSRYDLSKKTTSDSGGRDCLNSKMLFLSDKLLIQAAASFLGNVSQ</sequence>
<dbReference type="AlphaFoldDB" id="E1YH43"/>
<reference evidence="1" key="1">
    <citation type="journal article" date="2011" name="Environ. Microbiol.">
        <title>Genomic insights into the metabolic potential of the polycyclic aromatic hydrocarbon degrading sulfate-reducing Deltaproteobacterium N47.</title>
        <authorList>
            <person name="Bergmann F."/>
            <person name="Selesi D."/>
            <person name="Weinmaier T."/>
            <person name="Tischler P."/>
            <person name="Rattei T."/>
            <person name="Meckenstock R.U."/>
        </authorList>
    </citation>
    <scope>NUCLEOTIDE SEQUENCE</scope>
</reference>
<proteinExistence type="predicted"/>
<evidence type="ECO:0000313" key="1">
    <source>
        <dbReference type="EMBL" id="CBX29887.1"/>
    </source>
</evidence>
<dbReference type="EMBL" id="FR695873">
    <property type="protein sequence ID" value="CBX29887.1"/>
    <property type="molecule type" value="Genomic_DNA"/>
</dbReference>
<name>E1YH43_9BACT</name>
<gene>
    <name evidence="1" type="ORF">N47_F15820</name>
</gene>
<accession>E1YH43</accession>
<organism evidence="1">
    <name type="scientific">uncultured Desulfobacterium sp</name>
    <dbReference type="NCBI Taxonomy" id="201089"/>
    <lineage>
        <taxon>Bacteria</taxon>
        <taxon>Pseudomonadati</taxon>
        <taxon>Thermodesulfobacteriota</taxon>
        <taxon>Desulfobacteria</taxon>
        <taxon>Desulfobacterales</taxon>
        <taxon>Desulfobacteriaceae</taxon>
        <taxon>Desulfobacterium</taxon>
        <taxon>environmental samples</taxon>
    </lineage>
</organism>
<protein>
    <submittedName>
        <fullName evidence="1">Uncharacterized protein</fullName>
    </submittedName>
</protein>